<feature type="chain" id="PRO_5015168163" evidence="1">
    <location>
        <begin position="23"/>
        <end position="258"/>
    </location>
</feature>
<accession>A0A2P4ES62</accession>
<organism evidence="2 3">
    <name type="scientific">Halopseudomonas oceani</name>
    <dbReference type="NCBI Taxonomy" id="1708783"/>
    <lineage>
        <taxon>Bacteria</taxon>
        <taxon>Pseudomonadati</taxon>
        <taxon>Pseudomonadota</taxon>
        <taxon>Gammaproteobacteria</taxon>
        <taxon>Pseudomonadales</taxon>
        <taxon>Pseudomonadaceae</taxon>
        <taxon>Halopseudomonas</taxon>
    </lineage>
</organism>
<dbReference type="RefSeq" id="WP_104739296.1">
    <property type="nucleotide sequence ID" value="NZ_BMHR01000015.1"/>
</dbReference>
<gene>
    <name evidence="2" type="ORF">C1949_15060</name>
</gene>
<protein>
    <submittedName>
        <fullName evidence="2">Uncharacterized protein</fullName>
    </submittedName>
</protein>
<proteinExistence type="predicted"/>
<dbReference type="Proteomes" id="UP000243451">
    <property type="component" value="Unassembled WGS sequence"/>
</dbReference>
<name>A0A2P4ES62_9GAMM</name>
<evidence type="ECO:0000256" key="1">
    <source>
        <dbReference type="SAM" id="SignalP"/>
    </source>
</evidence>
<dbReference type="OrthoDB" id="6871517at2"/>
<evidence type="ECO:0000313" key="3">
    <source>
        <dbReference type="Proteomes" id="UP000243451"/>
    </source>
</evidence>
<keyword evidence="3" id="KW-1185">Reference proteome</keyword>
<reference evidence="2 3" key="1">
    <citation type="submission" date="2018-01" db="EMBL/GenBank/DDBJ databases">
        <title>Draft genome of the type strain Pseudomonas oceani DSM 100277 isolated from the deep water in Okinawa trough, northwestern Pacific Ocean.</title>
        <authorList>
            <person name="Gomila M."/>
            <person name="Mulet M."/>
            <person name="Garcia-Valdes E."/>
            <person name="Lalucat J."/>
        </authorList>
    </citation>
    <scope>NUCLEOTIDE SEQUENCE [LARGE SCALE GENOMIC DNA]</scope>
    <source>
        <strain evidence="2 3">DSM 100277</strain>
    </source>
</reference>
<keyword evidence="1" id="KW-0732">Signal</keyword>
<feature type="signal peptide" evidence="1">
    <location>
        <begin position="1"/>
        <end position="22"/>
    </location>
</feature>
<comment type="caution">
    <text evidence="2">The sequence shown here is derived from an EMBL/GenBank/DDBJ whole genome shotgun (WGS) entry which is preliminary data.</text>
</comment>
<dbReference type="EMBL" id="PPSK01000017">
    <property type="protein sequence ID" value="POB01836.1"/>
    <property type="molecule type" value="Genomic_DNA"/>
</dbReference>
<evidence type="ECO:0000313" key="2">
    <source>
        <dbReference type="EMBL" id="POB01836.1"/>
    </source>
</evidence>
<sequence length="258" mass="29456">MPTLLKRLLVLPLLLIASLSHADPQQLQQLHEFRSEAFKAGTYLLIDNNLYERVREPGNREIYNGALQQMDSLLRQMNNPGNLRQLYSDFVKLIRELEDLPDGEEYYSLATVNRIMMAHGKLENAAAELYEAEVPGSPANLVALQRQSIDISRILLLYENNMFSSVGVYFLPSREGLFGELDTRISEGSNQLKQLMPDHKDTFDRLDKQYSFIQPRLINYHSDWVPTIAAFYLTKNTQTLDDLSREQASLAEASASTN</sequence>
<dbReference type="AlphaFoldDB" id="A0A2P4ES62"/>